<protein>
    <submittedName>
        <fullName evidence="2">Uncharacterized protein</fullName>
    </submittedName>
</protein>
<dbReference type="HOGENOM" id="CLU_1599224_0_0_6"/>
<dbReference type="EMBL" id="CP000687">
    <property type="protein sequence ID" value="ABY69876.1"/>
    <property type="molecule type" value="Genomic_DNA"/>
</dbReference>
<accession>B0BQP1</accession>
<proteinExistence type="predicted"/>
<dbReference type="AlphaFoldDB" id="B0BQP1"/>
<gene>
    <name evidence="2" type="ordered locus">APJL_1320</name>
</gene>
<reference evidence="2 3" key="1">
    <citation type="journal article" date="2008" name="PLoS ONE">
        <title>Genome biology of Actinobacillus pleuropneumoniae JL03, an isolate of serotype 3 prevalent in China.</title>
        <authorList>
            <person name="Xu Z."/>
            <person name="Zhou Y."/>
            <person name="Li L."/>
            <person name="Zhou R."/>
            <person name="Xiao S."/>
            <person name="Wan Y."/>
            <person name="Zhang S."/>
            <person name="Wang K."/>
            <person name="Li W."/>
            <person name="Li L."/>
            <person name="Jin H."/>
            <person name="Kang M."/>
            <person name="Dalai B."/>
            <person name="Li T."/>
            <person name="Liu L."/>
            <person name="Cheng Y."/>
            <person name="Zhang L."/>
            <person name="Xu T."/>
            <person name="Zheng H."/>
            <person name="Pu S."/>
            <person name="Wang B."/>
            <person name="Gu W."/>
            <person name="Zhang X.L."/>
            <person name="Zhu G.-F."/>
            <person name="Wang S."/>
            <person name="Zhao G.-P."/>
            <person name="Chen H."/>
        </authorList>
    </citation>
    <scope>NUCLEOTIDE SEQUENCE [LARGE SCALE GENOMIC DNA]</scope>
    <source>
        <strain evidence="2 3">JL03</strain>
    </source>
</reference>
<organism evidence="2 3">
    <name type="scientific">Actinobacillus pleuropneumoniae serotype 3 (strain JL03)</name>
    <dbReference type="NCBI Taxonomy" id="434271"/>
    <lineage>
        <taxon>Bacteria</taxon>
        <taxon>Pseudomonadati</taxon>
        <taxon>Pseudomonadota</taxon>
        <taxon>Gammaproteobacteria</taxon>
        <taxon>Pasteurellales</taxon>
        <taxon>Pasteurellaceae</taxon>
        <taxon>Actinobacillus</taxon>
    </lineage>
</organism>
<dbReference type="Proteomes" id="UP000008547">
    <property type="component" value="Chromosome"/>
</dbReference>
<feature type="transmembrane region" description="Helical" evidence="1">
    <location>
        <begin position="99"/>
        <end position="118"/>
    </location>
</feature>
<name>B0BQP1_ACTPJ</name>
<keyword evidence="1" id="KW-0812">Transmembrane</keyword>
<keyword evidence="1" id="KW-1133">Transmembrane helix</keyword>
<keyword evidence="1" id="KW-0472">Membrane</keyword>
<evidence type="ECO:0000313" key="2">
    <source>
        <dbReference type="EMBL" id="ABY69876.1"/>
    </source>
</evidence>
<evidence type="ECO:0000256" key="1">
    <source>
        <dbReference type="SAM" id="Phobius"/>
    </source>
</evidence>
<dbReference type="KEGG" id="apj:APJL_1320"/>
<feature type="transmembrane region" description="Helical" evidence="1">
    <location>
        <begin position="130"/>
        <end position="150"/>
    </location>
</feature>
<sequence length="166" mass="19939">MVSHLDDVKSKDKIYQCLLLKSISFFKGFSFGEGYLLTKFALRENITLFELNEILKLRKKKYLKYSYRYNSEVDLYLSLKARKKYSMMLFITAKGFERASWGAFFLFHTYALYTFMYYKKDILPYYNGDINFLGSFYFSILIITEFVVLFKIDTRKAIENFCIKYN</sequence>
<evidence type="ECO:0000313" key="3">
    <source>
        <dbReference type="Proteomes" id="UP000008547"/>
    </source>
</evidence>